<comment type="caution">
    <text evidence="2">The sequence shown here is derived from an EMBL/GenBank/DDBJ whole genome shotgun (WGS) entry which is preliminary data.</text>
</comment>
<keyword evidence="1" id="KW-0732">Signal</keyword>
<name>A0AAV2VT70_9VIBR</name>
<dbReference type="AlphaFoldDB" id="A0AAV2VT70"/>
<sequence>MLNKKTMASLLLVGLSTTLVGCATVQGTVTENQDGTFNSFFSDDDKSNAMRVASSDTKATCEKRFGENSHPLVINQDVKTILPEEIKTGNQVMDSLVKLGQTLEDPNYKATYEVTTQFKCSA</sequence>
<organism evidence="2 3">
    <name type="scientific">Vibrio nigripulchritudo SOn1</name>
    <dbReference type="NCBI Taxonomy" id="1238450"/>
    <lineage>
        <taxon>Bacteria</taxon>
        <taxon>Pseudomonadati</taxon>
        <taxon>Pseudomonadota</taxon>
        <taxon>Gammaproteobacteria</taxon>
        <taxon>Vibrionales</taxon>
        <taxon>Vibrionaceae</taxon>
        <taxon>Vibrio</taxon>
    </lineage>
</organism>
<evidence type="ECO:0000313" key="2">
    <source>
        <dbReference type="EMBL" id="CCO47615.1"/>
    </source>
</evidence>
<protein>
    <recommendedName>
        <fullName evidence="4">Lipoprotein</fullName>
    </recommendedName>
</protein>
<feature type="signal peptide" evidence="1">
    <location>
        <begin position="1"/>
        <end position="23"/>
    </location>
</feature>
<proteinExistence type="predicted"/>
<dbReference type="RefSeq" id="WP_004399828.1">
    <property type="nucleotide sequence ID" value="NZ_LK391965.1"/>
</dbReference>
<reference evidence="2 3" key="1">
    <citation type="journal article" date="2013" name="ISME J.">
        <title>Comparative genomics of pathogenic lineages of Vibrio nigripulchritudo identifies virulence-associated traits.</title>
        <authorList>
            <person name="Goudenege D."/>
            <person name="Labreuche Y."/>
            <person name="Krin E."/>
            <person name="Ansquer D."/>
            <person name="Mangenot S."/>
            <person name="Calteau A."/>
            <person name="Medigue C."/>
            <person name="Mazel D."/>
            <person name="Polz M.F."/>
            <person name="Le Roux F."/>
        </authorList>
    </citation>
    <scope>NUCLEOTIDE SEQUENCE [LARGE SCALE GENOMIC DNA]</scope>
    <source>
        <strain evidence="2 3">SOn1</strain>
    </source>
</reference>
<accession>A0AAV2VT70</accession>
<dbReference type="PROSITE" id="PS51257">
    <property type="entry name" value="PROKAR_LIPOPROTEIN"/>
    <property type="match status" value="1"/>
</dbReference>
<dbReference type="Proteomes" id="UP000018211">
    <property type="component" value="Unassembled WGS sequence"/>
</dbReference>
<evidence type="ECO:0000256" key="1">
    <source>
        <dbReference type="SAM" id="SignalP"/>
    </source>
</evidence>
<gene>
    <name evidence="2" type="ORF">VIBNISOn1_310002</name>
</gene>
<feature type="chain" id="PRO_5043808333" description="Lipoprotein" evidence="1">
    <location>
        <begin position="24"/>
        <end position="122"/>
    </location>
</feature>
<dbReference type="EMBL" id="CAOF01000122">
    <property type="protein sequence ID" value="CCO47615.1"/>
    <property type="molecule type" value="Genomic_DNA"/>
</dbReference>
<evidence type="ECO:0008006" key="4">
    <source>
        <dbReference type="Google" id="ProtNLM"/>
    </source>
</evidence>
<evidence type="ECO:0000313" key="3">
    <source>
        <dbReference type="Proteomes" id="UP000018211"/>
    </source>
</evidence>